<dbReference type="PROSITE" id="PS50114">
    <property type="entry name" value="GATA_ZN_FINGER_2"/>
    <property type="match status" value="1"/>
</dbReference>
<evidence type="ECO:0000256" key="10">
    <source>
        <dbReference type="SAM" id="MobiDB-lite"/>
    </source>
</evidence>
<dbReference type="InterPro" id="IPR016679">
    <property type="entry name" value="TF_GATA_pln"/>
</dbReference>
<evidence type="ECO:0000313" key="13">
    <source>
        <dbReference type="Proteomes" id="UP001497444"/>
    </source>
</evidence>
<dbReference type="InterPro" id="IPR013088">
    <property type="entry name" value="Znf_NHR/GATA"/>
</dbReference>
<feature type="compositionally biased region" description="Polar residues" evidence="10">
    <location>
        <begin position="131"/>
        <end position="153"/>
    </location>
</feature>
<comment type="function">
    <text evidence="8">Transcriptional activator that specifically binds 5'-GATA-3' or 5'-GAT-3' motifs within gene promoters.</text>
</comment>
<evidence type="ECO:0000256" key="9">
    <source>
        <dbReference type="PROSITE-ProRule" id="PRU00094"/>
    </source>
</evidence>
<evidence type="ECO:0000256" key="3">
    <source>
        <dbReference type="ARBA" id="ARBA00022723"/>
    </source>
</evidence>
<keyword evidence="8" id="KW-0804">Transcription</keyword>
<dbReference type="InterPro" id="IPR000679">
    <property type="entry name" value="Znf_GATA"/>
</dbReference>
<dbReference type="CDD" id="cd00202">
    <property type="entry name" value="ZnF_GATA"/>
    <property type="match status" value="1"/>
</dbReference>
<keyword evidence="8" id="KW-0238">DNA-binding</keyword>
<evidence type="ECO:0000256" key="7">
    <source>
        <dbReference type="ARBA" id="ARBA00023242"/>
    </source>
</evidence>
<dbReference type="Gene3D" id="3.30.50.10">
    <property type="entry name" value="Erythroid Transcription Factor GATA-1, subunit A"/>
    <property type="match status" value="1"/>
</dbReference>
<evidence type="ECO:0000256" key="1">
    <source>
        <dbReference type="ARBA" id="ARBA00004123"/>
    </source>
</evidence>
<reference evidence="12" key="1">
    <citation type="submission" date="2024-02" db="EMBL/GenBank/DDBJ databases">
        <authorList>
            <consortium name="ELIXIR-Norway"/>
            <consortium name="Elixir Norway"/>
        </authorList>
    </citation>
    <scope>NUCLEOTIDE SEQUENCE</scope>
</reference>
<name>A0ABP0VXF6_9BRYO</name>
<protein>
    <recommendedName>
        <fullName evidence="8">GATA transcription factor</fullName>
    </recommendedName>
</protein>
<dbReference type="PIRSF" id="PIRSF016992">
    <property type="entry name" value="TF_GATA_plant"/>
    <property type="match status" value="1"/>
</dbReference>
<dbReference type="PANTHER" id="PTHR45658:SF18">
    <property type="entry name" value="PROTEIN GAT2"/>
    <property type="match status" value="1"/>
</dbReference>
<proteinExistence type="inferred from homology"/>
<keyword evidence="13" id="KW-1185">Reference proteome</keyword>
<evidence type="ECO:0000256" key="8">
    <source>
        <dbReference type="PIRNR" id="PIRNR016992"/>
    </source>
</evidence>
<keyword evidence="5" id="KW-0862">Zinc</keyword>
<sequence length="300" mass="32371">MEIQNISPCNNLRKQQKPLLVPTGADVAAAGSAALVDVFQIDDLLDFSNEDIAGPIGTEADSLLAVNSCSSSLPAPVPSSAAAVQQKAEAFDHLQAAAASSYDDLEELEWASRFLDDSFPQQQQKYEKATSPVSVLEQQTSATSSELTSTGSEHSLDHFCTAVTVPGRARSKRSRSSAGGKKWTSGMILPSTATTTTTTTSCGTNEISIAPSQWSTGEDEEDDDAAVLRCRHCQTQRTPQWRTGPMGPKTLCNACGVRYKSGRLLPEYRPASSPAYIPHKHSNSHKKVLEMRRQRELTEA</sequence>
<feature type="region of interest" description="Disordered" evidence="10">
    <location>
        <begin position="166"/>
        <end position="187"/>
    </location>
</feature>
<dbReference type="InterPro" id="IPR051140">
    <property type="entry name" value="GATA_TF"/>
</dbReference>
<organism evidence="12 13">
    <name type="scientific">Sphagnum jensenii</name>
    <dbReference type="NCBI Taxonomy" id="128206"/>
    <lineage>
        <taxon>Eukaryota</taxon>
        <taxon>Viridiplantae</taxon>
        <taxon>Streptophyta</taxon>
        <taxon>Embryophyta</taxon>
        <taxon>Bryophyta</taxon>
        <taxon>Sphagnophytina</taxon>
        <taxon>Sphagnopsida</taxon>
        <taxon>Sphagnales</taxon>
        <taxon>Sphagnaceae</taxon>
        <taxon>Sphagnum</taxon>
    </lineage>
</organism>
<evidence type="ECO:0000256" key="5">
    <source>
        <dbReference type="ARBA" id="ARBA00022833"/>
    </source>
</evidence>
<evidence type="ECO:0000256" key="6">
    <source>
        <dbReference type="ARBA" id="ARBA00023159"/>
    </source>
</evidence>
<feature type="region of interest" description="Disordered" evidence="10">
    <location>
        <begin position="123"/>
        <end position="153"/>
    </location>
</feature>
<dbReference type="SMART" id="SM00401">
    <property type="entry name" value="ZnF_GATA"/>
    <property type="match status" value="1"/>
</dbReference>
<feature type="domain" description="GATA-type" evidence="11">
    <location>
        <begin position="224"/>
        <end position="260"/>
    </location>
</feature>
<evidence type="ECO:0000259" key="11">
    <source>
        <dbReference type="PROSITE" id="PS50114"/>
    </source>
</evidence>
<keyword evidence="4 9" id="KW-0863">Zinc-finger</keyword>
<keyword evidence="6 8" id="KW-0010">Activator</keyword>
<evidence type="ECO:0000256" key="2">
    <source>
        <dbReference type="ARBA" id="ARBA00005694"/>
    </source>
</evidence>
<evidence type="ECO:0000256" key="4">
    <source>
        <dbReference type="ARBA" id="ARBA00022771"/>
    </source>
</evidence>
<keyword evidence="8" id="KW-0805">Transcription regulation</keyword>
<comment type="subcellular location">
    <subcellularLocation>
        <location evidence="1 8">Nucleus</location>
    </subcellularLocation>
</comment>
<dbReference type="EMBL" id="OZ020107">
    <property type="protein sequence ID" value="CAK9259192.1"/>
    <property type="molecule type" value="Genomic_DNA"/>
</dbReference>
<dbReference type="Proteomes" id="UP001497444">
    <property type="component" value="Chromosome 12"/>
</dbReference>
<dbReference type="PROSITE" id="PS00344">
    <property type="entry name" value="GATA_ZN_FINGER_1"/>
    <property type="match status" value="1"/>
</dbReference>
<accession>A0ABP0VXF6</accession>
<dbReference type="PANTHER" id="PTHR45658">
    <property type="entry name" value="GATA TRANSCRIPTION FACTOR"/>
    <property type="match status" value="1"/>
</dbReference>
<comment type="similarity">
    <text evidence="2 8">Belongs to the type IV zinc-finger family. Class A subfamily.</text>
</comment>
<keyword evidence="3" id="KW-0479">Metal-binding</keyword>
<evidence type="ECO:0000313" key="12">
    <source>
        <dbReference type="EMBL" id="CAK9259192.1"/>
    </source>
</evidence>
<gene>
    <name evidence="12" type="ORF">CSSPJE1EN1_LOCUS4670</name>
</gene>
<dbReference type="Pfam" id="PF00320">
    <property type="entry name" value="GATA"/>
    <property type="match status" value="1"/>
</dbReference>
<dbReference type="SUPFAM" id="SSF57716">
    <property type="entry name" value="Glucocorticoid receptor-like (DNA-binding domain)"/>
    <property type="match status" value="1"/>
</dbReference>
<keyword evidence="7 8" id="KW-0539">Nucleus</keyword>